<accession>A0A5J4SN86</accession>
<organism evidence="1">
    <name type="scientific">termite gut metagenome</name>
    <dbReference type="NCBI Taxonomy" id="433724"/>
    <lineage>
        <taxon>unclassified sequences</taxon>
        <taxon>metagenomes</taxon>
        <taxon>organismal metagenomes</taxon>
    </lineage>
</organism>
<proteinExistence type="predicted"/>
<dbReference type="EMBL" id="SNRY01000124">
    <property type="protein sequence ID" value="KAA6346615.1"/>
    <property type="molecule type" value="Genomic_DNA"/>
</dbReference>
<name>A0A5J4SN86_9ZZZZ</name>
<protein>
    <submittedName>
        <fullName evidence="1">Uncharacterized protein</fullName>
    </submittedName>
</protein>
<comment type="caution">
    <text evidence="1">The sequence shown here is derived from an EMBL/GenBank/DDBJ whole genome shotgun (WGS) entry which is preliminary data.</text>
</comment>
<reference evidence="1" key="1">
    <citation type="submission" date="2019-03" db="EMBL/GenBank/DDBJ databases">
        <title>Single cell metagenomics reveals metabolic interactions within the superorganism composed of flagellate Streblomastix strix and complex community of Bacteroidetes bacteria on its surface.</title>
        <authorList>
            <person name="Treitli S.C."/>
            <person name="Kolisko M."/>
            <person name="Husnik F."/>
            <person name="Keeling P."/>
            <person name="Hampl V."/>
        </authorList>
    </citation>
    <scope>NUCLEOTIDE SEQUENCE</scope>
    <source>
        <strain evidence="1">STM</strain>
    </source>
</reference>
<dbReference type="AlphaFoldDB" id="A0A5J4SN86"/>
<gene>
    <name evidence="1" type="ORF">EZS27_005860</name>
</gene>
<sequence>MLNQHIKNIRKRPHSLYYNLIYSYLKIPFQIYFYKHLSYKHLYRYVELEGVEPSSKRGNHKPSTCLSLPKFLCISRTKAINSYLIF</sequence>
<evidence type="ECO:0000313" key="1">
    <source>
        <dbReference type="EMBL" id="KAA6346615.1"/>
    </source>
</evidence>